<gene>
    <name evidence="2" type="ORF">HaLaN_01017</name>
</gene>
<dbReference type="Proteomes" id="UP000485058">
    <property type="component" value="Unassembled WGS sequence"/>
</dbReference>
<evidence type="ECO:0000256" key="1">
    <source>
        <dbReference type="SAM" id="SignalP"/>
    </source>
</evidence>
<reference evidence="2 3" key="1">
    <citation type="submission" date="2020-02" db="EMBL/GenBank/DDBJ databases">
        <title>Draft genome sequence of Haematococcus lacustris strain NIES-144.</title>
        <authorList>
            <person name="Morimoto D."/>
            <person name="Nakagawa S."/>
            <person name="Yoshida T."/>
            <person name="Sawayama S."/>
        </authorList>
    </citation>
    <scope>NUCLEOTIDE SEQUENCE [LARGE SCALE GENOMIC DNA]</scope>
    <source>
        <strain evidence="2 3">NIES-144</strain>
    </source>
</reference>
<evidence type="ECO:0000313" key="2">
    <source>
        <dbReference type="EMBL" id="GFH06394.1"/>
    </source>
</evidence>
<evidence type="ECO:0000313" key="3">
    <source>
        <dbReference type="Proteomes" id="UP000485058"/>
    </source>
</evidence>
<keyword evidence="1" id="KW-0732">Signal</keyword>
<proteinExistence type="predicted"/>
<accession>A0A699YHN2</accession>
<comment type="caution">
    <text evidence="2">The sequence shown here is derived from an EMBL/GenBank/DDBJ whole genome shotgun (WGS) entry which is preliminary data.</text>
</comment>
<protein>
    <submittedName>
        <fullName evidence="2">Uncharacterized protein</fullName>
    </submittedName>
</protein>
<organism evidence="2 3">
    <name type="scientific">Haematococcus lacustris</name>
    <name type="common">Green alga</name>
    <name type="synonym">Haematococcus pluvialis</name>
    <dbReference type="NCBI Taxonomy" id="44745"/>
    <lineage>
        <taxon>Eukaryota</taxon>
        <taxon>Viridiplantae</taxon>
        <taxon>Chlorophyta</taxon>
        <taxon>core chlorophytes</taxon>
        <taxon>Chlorophyceae</taxon>
        <taxon>CS clade</taxon>
        <taxon>Chlamydomonadales</taxon>
        <taxon>Haematococcaceae</taxon>
        <taxon>Haematococcus</taxon>
    </lineage>
</organism>
<name>A0A699YHN2_HAELA</name>
<sequence length="218" mass="24059">MRRSWSLHFVVLILQLLVAVTAGESLPHVRDCYFCTTCYLTQDRDAAARPQELGPDVLNGPASELSQQIVPAEADIQIKQQKPNCTECWGCSTKIDVLRQSHAFGHTFAMEIGATSEWLFYADLPDTHVTGRRAVVKVWCLPYEKHRMRFGWKCDTTSIAVRGAQHLVALDKVTHECGLAGPCQRRDARYGSAYLVVRAVDGAGPRPEPEPAGLPGAA</sequence>
<keyword evidence="3" id="KW-1185">Reference proteome</keyword>
<dbReference type="EMBL" id="BLLF01000036">
    <property type="protein sequence ID" value="GFH06394.1"/>
    <property type="molecule type" value="Genomic_DNA"/>
</dbReference>
<feature type="signal peptide" evidence="1">
    <location>
        <begin position="1"/>
        <end position="23"/>
    </location>
</feature>
<feature type="chain" id="PRO_5025480293" evidence="1">
    <location>
        <begin position="24"/>
        <end position="218"/>
    </location>
</feature>
<dbReference type="AlphaFoldDB" id="A0A699YHN2"/>